<name>A0A8J3E8Z5_9GAMM</name>
<dbReference type="EMBL" id="BMJS01000008">
    <property type="protein sequence ID" value="GGF95245.1"/>
    <property type="molecule type" value="Genomic_DNA"/>
</dbReference>
<dbReference type="InterPro" id="IPR025838">
    <property type="entry name" value="Transglut_i_TM"/>
</dbReference>
<dbReference type="AlphaFoldDB" id="A0A8J3E8Z5"/>
<accession>A0A8J3E8Z5</accession>
<keyword evidence="1" id="KW-1133">Transmembrane helix</keyword>
<feature type="transmembrane region" description="Helical" evidence="1">
    <location>
        <begin position="367"/>
        <end position="387"/>
    </location>
</feature>
<dbReference type="Proteomes" id="UP000636949">
    <property type="component" value="Unassembled WGS sequence"/>
</dbReference>
<sequence length="533" mass="60114">MSKVNKQFFTLLIILLVAGIGFSLYQHFKLGLSWWPNDENMTWKFNAELQIVPDTTDSSLKVNLLVPNLVKADVLDESINASGFGKIVLRSEDKNNRMAVLSKSEVNSKQTVIYDVTVASNAQSAPSTIPDLEKEKKKIKDILEPKKLLTLLTTAKGIAEKSADSPTLIAQAINFINDDGNLYFWQEMTSGKPTAKTRARLLNYLLTELNLPNLIIHVVPYEYEDKLSLKNLPTWIKVYYGKDWHTYDVSTGEYIDNPNSKAMTWWSGNGDFVNVQGGTVKLVSFTAAQQSIPMERYLDLKNNTVKQNIYEFSLLNLPAQTQEIYKIILMVPFGVLIILILRIIIGVPTLGTFMPVLIALAFKDTTLVWGIILFSLVVILGLSFRAYFEKLQLLVVPRLGMLLCVVVLIMALISIAMHKMELSQGLSITLFPMVILTMSIERLSIVWEERGGTEAIKIAIGSLLAATICYIFIFNAYLEYWFFTFPGLLLVVMAVMLLIGRYRGYRLTELYRFEALAQKINDQQQGKTGKGDQ</sequence>
<evidence type="ECO:0008006" key="6">
    <source>
        <dbReference type="Google" id="ProtNLM"/>
    </source>
</evidence>
<comment type="caution">
    <text evidence="4">The sequence shown here is derived from an EMBL/GenBank/DDBJ whole genome shotgun (WGS) entry which is preliminary data.</text>
</comment>
<feature type="domain" description="7 transmembrane helices usually fused to an inactive transglutaminase" evidence="3">
    <location>
        <begin position="272"/>
        <end position="516"/>
    </location>
</feature>
<feature type="transmembrane region" description="Helical" evidence="1">
    <location>
        <begin position="424"/>
        <end position="443"/>
    </location>
</feature>
<dbReference type="Pfam" id="PF14402">
    <property type="entry name" value="7TM_transglut"/>
    <property type="match status" value="1"/>
</dbReference>
<reference evidence="4" key="1">
    <citation type="journal article" date="2014" name="Int. J. Syst. Evol. Microbiol.">
        <title>Complete genome sequence of Corynebacterium casei LMG S-19264T (=DSM 44701T), isolated from a smear-ripened cheese.</title>
        <authorList>
            <consortium name="US DOE Joint Genome Institute (JGI-PGF)"/>
            <person name="Walter F."/>
            <person name="Albersmeier A."/>
            <person name="Kalinowski J."/>
            <person name="Ruckert C."/>
        </authorList>
    </citation>
    <scope>NUCLEOTIDE SEQUENCE</scope>
    <source>
        <strain evidence="4">CGMCC 1.15758</strain>
    </source>
</reference>
<evidence type="ECO:0000313" key="4">
    <source>
        <dbReference type="EMBL" id="GGF95245.1"/>
    </source>
</evidence>
<evidence type="ECO:0000256" key="1">
    <source>
        <dbReference type="SAM" id="Phobius"/>
    </source>
</evidence>
<evidence type="ECO:0000313" key="5">
    <source>
        <dbReference type="Proteomes" id="UP000636949"/>
    </source>
</evidence>
<feature type="domain" description="Inactive transglutaminase fused to 7 transmembrane helices" evidence="2">
    <location>
        <begin position="25"/>
        <end position="179"/>
    </location>
</feature>
<dbReference type="Pfam" id="PF14400">
    <property type="entry name" value="Transglut_i_TM"/>
    <property type="match status" value="1"/>
</dbReference>
<dbReference type="RefSeq" id="WP_117001970.1">
    <property type="nucleotide sequence ID" value="NZ_BMJS01000008.1"/>
</dbReference>
<keyword evidence="1" id="KW-0472">Membrane</keyword>
<keyword evidence="1" id="KW-0812">Transmembrane</keyword>
<feature type="transmembrane region" description="Helical" evidence="1">
    <location>
        <begin position="455"/>
        <end position="474"/>
    </location>
</feature>
<feature type="transmembrane region" description="Helical" evidence="1">
    <location>
        <begin position="6"/>
        <end position="25"/>
    </location>
</feature>
<protein>
    <recommendedName>
        <fullName evidence="6">Inactive transglutaminase fused to 7 transmembrane helices</fullName>
    </recommendedName>
</protein>
<feature type="transmembrane region" description="Helical" evidence="1">
    <location>
        <begin position="327"/>
        <end position="347"/>
    </location>
</feature>
<proteinExistence type="predicted"/>
<organism evidence="4 5">
    <name type="scientific">Cysteiniphilum litorale</name>
    <dbReference type="NCBI Taxonomy" id="2056700"/>
    <lineage>
        <taxon>Bacteria</taxon>
        <taxon>Pseudomonadati</taxon>
        <taxon>Pseudomonadota</taxon>
        <taxon>Gammaproteobacteria</taxon>
        <taxon>Thiotrichales</taxon>
        <taxon>Fastidiosibacteraceae</taxon>
        <taxon>Cysteiniphilum</taxon>
    </lineage>
</organism>
<dbReference type="OrthoDB" id="253840at2"/>
<evidence type="ECO:0000259" key="3">
    <source>
        <dbReference type="Pfam" id="PF14402"/>
    </source>
</evidence>
<dbReference type="InterPro" id="IPR025840">
    <property type="entry name" value="7TM_transglut"/>
</dbReference>
<feature type="transmembrane region" description="Helical" evidence="1">
    <location>
        <begin position="399"/>
        <end position="418"/>
    </location>
</feature>
<keyword evidence="5" id="KW-1185">Reference proteome</keyword>
<reference evidence="4" key="2">
    <citation type="submission" date="2020-09" db="EMBL/GenBank/DDBJ databases">
        <authorList>
            <person name="Sun Q."/>
            <person name="Zhou Y."/>
        </authorList>
    </citation>
    <scope>NUCLEOTIDE SEQUENCE</scope>
    <source>
        <strain evidence="4">CGMCC 1.15758</strain>
    </source>
</reference>
<feature type="transmembrane region" description="Helical" evidence="1">
    <location>
        <begin position="480"/>
        <end position="499"/>
    </location>
</feature>
<evidence type="ECO:0000259" key="2">
    <source>
        <dbReference type="Pfam" id="PF14400"/>
    </source>
</evidence>
<gene>
    <name evidence="4" type="ORF">GCM10010995_10610</name>
</gene>